<reference evidence="1" key="1">
    <citation type="submission" date="2021-06" db="EMBL/GenBank/DDBJ databases">
        <title>Parelaphostrongylus tenuis whole genome reference sequence.</title>
        <authorList>
            <person name="Garwood T.J."/>
            <person name="Larsen P.A."/>
            <person name="Fountain-Jones N.M."/>
            <person name="Garbe J.R."/>
            <person name="Macchietto M.G."/>
            <person name="Kania S.A."/>
            <person name="Gerhold R.W."/>
            <person name="Richards J.E."/>
            <person name="Wolf T.M."/>
        </authorList>
    </citation>
    <scope>NUCLEOTIDE SEQUENCE</scope>
    <source>
        <strain evidence="1">MNPRO001-30</strain>
        <tissue evidence="1">Meninges</tissue>
    </source>
</reference>
<dbReference type="Proteomes" id="UP001196413">
    <property type="component" value="Unassembled WGS sequence"/>
</dbReference>
<organism evidence="1 2">
    <name type="scientific">Parelaphostrongylus tenuis</name>
    <name type="common">Meningeal worm</name>
    <dbReference type="NCBI Taxonomy" id="148309"/>
    <lineage>
        <taxon>Eukaryota</taxon>
        <taxon>Metazoa</taxon>
        <taxon>Ecdysozoa</taxon>
        <taxon>Nematoda</taxon>
        <taxon>Chromadorea</taxon>
        <taxon>Rhabditida</taxon>
        <taxon>Rhabditina</taxon>
        <taxon>Rhabditomorpha</taxon>
        <taxon>Strongyloidea</taxon>
        <taxon>Metastrongylidae</taxon>
        <taxon>Parelaphostrongylus</taxon>
    </lineage>
</organism>
<accession>A0AAD5QXN8</accession>
<evidence type="ECO:0000313" key="1">
    <source>
        <dbReference type="EMBL" id="KAJ1364676.1"/>
    </source>
</evidence>
<dbReference type="AlphaFoldDB" id="A0AAD5QXN8"/>
<keyword evidence="2" id="KW-1185">Reference proteome</keyword>
<name>A0AAD5QXN8_PARTN</name>
<protein>
    <submittedName>
        <fullName evidence="1">Uncharacterized protein</fullName>
    </submittedName>
</protein>
<dbReference type="EMBL" id="JAHQIW010005028">
    <property type="protein sequence ID" value="KAJ1364676.1"/>
    <property type="molecule type" value="Genomic_DNA"/>
</dbReference>
<gene>
    <name evidence="1" type="ORF">KIN20_024812</name>
</gene>
<comment type="caution">
    <text evidence="1">The sequence shown here is derived from an EMBL/GenBank/DDBJ whole genome shotgun (WGS) entry which is preliminary data.</text>
</comment>
<proteinExistence type="predicted"/>
<sequence length="78" mass="9166">MPGCGVPEDVVVDLQKELRNDKFELREKLSKIRSTLFASKARLDEFEERVQPLHHVVWCRDNLTQKFRATENVVVRVD</sequence>
<evidence type="ECO:0000313" key="2">
    <source>
        <dbReference type="Proteomes" id="UP001196413"/>
    </source>
</evidence>